<dbReference type="GO" id="GO:0006210">
    <property type="term" value="P:thymine catabolic process"/>
    <property type="evidence" value="ECO:0007669"/>
    <property type="project" value="TreeGrafter"/>
</dbReference>
<feature type="non-terminal residue" evidence="14">
    <location>
        <position position="398"/>
    </location>
</feature>
<organism evidence="14 15">
    <name type="scientific">Hadarchaeum yellowstonense</name>
    <dbReference type="NCBI Taxonomy" id="1776334"/>
    <lineage>
        <taxon>Archaea</taxon>
        <taxon>Methanobacteriati</taxon>
        <taxon>Candidatus Hadarchaeota</taxon>
        <taxon>Candidatus Hadarchaeia</taxon>
        <taxon>Candidatus Hadarchaeales</taxon>
        <taxon>Candidatus Hadarchaeaceae</taxon>
        <taxon>Candidatus Hadarchaeum</taxon>
    </lineage>
</organism>
<dbReference type="EMBL" id="LQMQ01000040">
    <property type="protein sequence ID" value="KUO40505.1"/>
    <property type="molecule type" value="Genomic_DNA"/>
</dbReference>
<dbReference type="Gene3D" id="3.20.20.70">
    <property type="entry name" value="Aldolase class I"/>
    <property type="match status" value="1"/>
</dbReference>
<name>A0A147JVH9_HADYE</name>
<evidence type="ECO:0000256" key="12">
    <source>
        <dbReference type="ARBA" id="ARBA00048996"/>
    </source>
</evidence>
<dbReference type="GO" id="GO:0005737">
    <property type="term" value="C:cytoplasm"/>
    <property type="evidence" value="ECO:0007669"/>
    <property type="project" value="InterPro"/>
</dbReference>
<protein>
    <recommendedName>
        <fullName evidence="6">Dihydroorotate dehydrogenase B (NAD(+)), catalytic subunit</fullName>
        <ecNumber evidence="5">1.3.1.14</ecNumber>
    </recommendedName>
    <alternativeName>
        <fullName evidence="8">Dihydroorotate oxidase B</fullName>
    </alternativeName>
    <alternativeName>
        <fullName evidence="11">Dihydrothymine dehydrogenase</fullName>
    </alternativeName>
    <alternativeName>
        <fullName evidence="9">Dihydrouracil dehydrogenase</fullName>
    </alternativeName>
    <alternativeName>
        <fullName evidence="10">Orotate reductase (NADH)</fullName>
    </alternativeName>
</protein>
<evidence type="ECO:0000256" key="8">
    <source>
        <dbReference type="ARBA" id="ARBA00029718"/>
    </source>
</evidence>
<dbReference type="GO" id="GO:0004589">
    <property type="term" value="F:dihydroorotate dehydrogenase (NAD+) activity"/>
    <property type="evidence" value="ECO:0007669"/>
    <property type="project" value="UniProtKB-EC"/>
</dbReference>
<evidence type="ECO:0000256" key="3">
    <source>
        <dbReference type="ARBA" id="ARBA00010804"/>
    </source>
</evidence>
<evidence type="ECO:0000256" key="9">
    <source>
        <dbReference type="ARBA" id="ARBA00030119"/>
    </source>
</evidence>
<dbReference type="PROSITE" id="PS51379">
    <property type="entry name" value="4FE4S_FER_2"/>
    <property type="match status" value="1"/>
</dbReference>
<evidence type="ECO:0000313" key="15">
    <source>
        <dbReference type="Proteomes" id="UP000074294"/>
    </source>
</evidence>
<dbReference type="EC" id="1.3.1.14" evidence="5"/>
<evidence type="ECO:0000256" key="11">
    <source>
        <dbReference type="ARBA" id="ARBA00032722"/>
    </source>
</evidence>
<dbReference type="InterPro" id="IPR017896">
    <property type="entry name" value="4Fe4S_Fe-S-bd"/>
</dbReference>
<comment type="subunit">
    <text evidence="4">Heterotetramer of 2 PyrK and 2 PyrD type B subunits.</text>
</comment>
<evidence type="ECO:0000256" key="1">
    <source>
        <dbReference type="ARBA" id="ARBA00003616"/>
    </source>
</evidence>
<comment type="catalytic activity">
    <reaction evidence="12">
        <text>(S)-dihydroorotate + NAD(+) = orotate + NADH + H(+)</text>
        <dbReference type="Rhea" id="RHEA:13513"/>
        <dbReference type="ChEBI" id="CHEBI:15378"/>
        <dbReference type="ChEBI" id="CHEBI:30839"/>
        <dbReference type="ChEBI" id="CHEBI:30864"/>
        <dbReference type="ChEBI" id="CHEBI:57540"/>
        <dbReference type="ChEBI" id="CHEBI:57945"/>
        <dbReference type="EC" id="1.3.1.14"/>
    </reaction>
</comment>
<reference evidence="14 15" key="1">
    <citation type="journal article" date="2016" name="Nat. Microbiol.">
        <title>Genomic inference of the metabolism of cosmopolitan subsurface Archaea, Hadesarchaea.</title>
        <authorList>
            <person name="Baker B.J."/>
            <person name="Saw J.H."/>
            <person name="Lind A.E."/>
            <person name="Lazar C.S."/>
            <person name="Hinrichs K.-U."/>
            <person name="Teske A.P."/>
            <person name="Ettema T.J."/>
        </authorList>
    </citation>
    <scope>NUCLEOTIDE SEQUENCE [LARGE SCALE GENOMIC DNA]</scope>
</reference>
<dbReference type="GO" id="GO:0050661">
    <property type="term" value="F:NADP binding"/>
    <property type="evidence" value="ECO:0007669"/>
    <property type="project" value="TreeGrafter"/>
</dbReference>
<comment type="function">
    <text evidence="1">Catalyzes the conversion of dihydroorotate to orotate with NAD(+) as electron acceptor.</text>
</comment>
<evidence type="ECO:0000256" key="10">
    <source>
        <dbReference type="ARBA" id="ARBA00032046"/>
    </source>
</evidence>
<evidence type="ECO:0000259" key="13">
    <source>
        <dbReference type="PROSITE" id="PS51379"/>
    </source>
</evidence>
<dbReference type="InterPro" id="IPR005720">
    <property type="entry name" value="Dihydroorotate_DH_cat"/>
</dbReference>
<dbReference type="SUPFAM" id="SSF51395">
    <property type="entry name" value="FMN-linked oxidoreductases"/>
    <property type="match status" value="1"/>
</dbReference>
<evidence type="ECO:0000256" key="4">
    <source>
        <dbReference type="ARBA" id="ARBA00011669"/>
    </source>
</evidence>
<feature type="domain" description="4Fe-4S ferredoxin-type" evidence="13">
    <location>
        <begin position="362"/>
        <end position="394"/>
    </location>
</feature>
<evidence type="ECO:0000256" key="5">
    <source>
        <dbReference type="ARBA" id="ARBA00012061"/>
    </source>
</evidence>
<dbReference type="Pfam" id="PF01180">
    <property type="entry name" value="DHO_dh"/>
    <property type="match status" value="1"/>
</dbReference>
<keyword evidence="7" id="KW-0560">Oxidoreductase</keyword>
<dbReference type="SUPFAM" id="SSF54862">
    <property type="entry name" value="4Fe-4S ferredoxins"/>
    <property type="match status" value="1"/>
</dbReference>
<dbReference type="GO" id="GO:0002058">
    <property type="term" value="F:uracil binding"/>
    <property type="evidence" value="ECO:0007669"/>
    <property type="project" value="TreeGrafter"/>
</dbReference>
<proteinExistence type="inferred from homology"/>
<dbReference type="Proteomes" id="UP000074294">
    <property type="component" value="Unassembled WGS sequence"/>
</dbReference>
<dbReference type="GO" id="GO:0006212">
    <property type="term" value="P:uracil catabolic process"/>
    <property type="evidence" value="ECO:0007669"/>
    <property type="project" value="TreeGrafter"/>
</dbReference>
<dbReference type="STRING" id="1776334.APZ16_05310"/>
<dbReference type="PANTHER" id="PTHR43073">
    <property type="entry name" value="DIHYDROPYRIMIDINE DEHYDROGENASE [NADP(+)]"/>
    <property type="match status" value="1"/>
</dbReference>
<comment type="pathway">
    <text evidence="2">Pyrimidine metabolism; UMP biosynthesis via de novo pathway; orotate from (S)-dihydroorotate (NAD(+) route): step 1/1.</text>
</comment>
<dbReference type="AlphaFoldDB" id="A0A147JVH9"/>
<dbReference type="PANTHER" id="PTHR43073:SF2">
    <property type="entry name" value="DIHYDROPYRIMIDINE DEHYDROGENASE [NADP(+)]"/>
    <property type="match status" value="1"/>
</dbReference>
<accession>A0A147JVH9</accession>
<evidence type="ECO:0000313" key="14">
    <source>
        <dbReference type="EMBL" id="KUO40505.1"/>
    </source>
</evidence>
<evidence type="ECO:0000256" key="2">
    <source>
        <dbReference type="ARBA" id="ARBA00004715"/>
    </source>
</evidence>
<evidence type="ECO:0000256" key="7">
    <source>
        <dbReference type="ARBA" id="ARBA00023002"/>
    </source>
</evidence>
<comment type="caution">
    <text evidence="14">The sequence shown here is derived from an EMBL/GenBank/DDBJ whole genome shotgun (WGS) entry which is preliminary data.</text>
</comment>
<gene>
    <name evidence="14" type="ORF">APZ16_05310</name>
</gene>
<evidence type="ECO:0000256" key="6">
    <source>
        <dbReference type="ARBA" id="ARBA00018101"/>
    </source>
</evidence>
<dbReference type="InterPro" id="IPR013785">
    <property type="entry name" value="Aldolase_TIM"/>
</dbReference>
<comment type="similarity">
    <text evidence="3">Belongs to the dihydropyrimidine dehydrogenase family.</text>
</comment>
<dbReference type="Gene3D" id="3.30.70.20">
    <property type="match status" value="1"/>
</dbReference>
<sequence>MTDLSVRFMGNELRNPLLLAPAMYNTFVGWFPKFAHKIAKAGWAGIVAKNIVTEDVRVGFCSEPALWTTQSTTPVGKKMKESMALVNAGPDVEFYSEKKLDDPAEEIWRIDKERMKKGIEKAHQEGLVVIGNLSPTGPENAARIAKLYEECGYDGLEFNTSCPMIHELGMGAFAVGVYTEKIQEIVKAIKEVTSLPLMVKLSPHTLSVPDTARAVARAGADAISAINTVLSIIGIDVETGCPISRSADGGFSSPCGYSGPPVKPIGLRVVWEIARSVKIPVSGIGGIHDWKSTVEYMMVGATTVQLATAPMFRGLGVAREILDGMTEFMKRKGYESVYDFIGISVSRIVPVGVATFTSAKPAVAVVDTEKCIGCRRCEIVCDDNNSSAIKVVDGKAVV</sequence>